<dbReference type="SUPFAM" id="SSF55753">
    <property type="entry name" value="Actin depolymerizing proteins"/>
    <property type="match status" value="1"/>
</dbReference>
<evidence type="ECO:0000256" key="2">
    <source>
        <dbReference type="ARBA" id="ARBA00023203"/>
    </source>
</evidence>
<dbReference type="EMBL" id="HAEH01019664">
    <property type="protein sequence ID" value="SBS09581.1"/>
    <property type="molecule type" value="Transcribed_RNA"/>
</dbReference>
<proteinExistence type="inferred from homology"/>
<dbReference type="InterPro" id="IPR002108">
    <property type="entry name" value="ADF-H"/>
</dbReference>
<sequence>MASGVQVCDSVKEIVTNMKVVKTDADANDRIRLVLLEIKDGKIVIDRTYRQKDLSDEPDVFKFFLKHLEKERCRYLLYDCHFATKESKKEELVFVMWAPDTAPIKAKMQFASSKDALKSTLSGVKHQIQMNDLSDYGTRGGFADKVGKDKDIVSVEGHPIGC</sequence>
<dbReference type="InterPro" id="IPR017904">
    <property type="entry name" value="ADF/Cofilin"/>
</dbReference>
<evidence type="ECO:0000259" key="3">
    <source>
        <dbReference type="PROSITE" id="PS51263"/>
    </source>
</evidence>
<dbReference type="AlphaFoldDB" id="A0A1A8RUB6"/>
<comment type="similarity">
    <text evidence="1">Belongs to the actin-binding proteins ADF family.</text>
</comment>
<protein>
    <submittedName>
        <fullName evidence="4">Cofilin 1 (Non-muscle), like</fullName>
    </submittedName>
</protein>
<evidence type="ECO:0000256" key="1">
    <source>
        <dbReference type="ARBA" id="ARBA00006844"/>
    </source>
</evidence>
<reference evidence="4" key="1">
    <citation type="submission" date="2016-05" db="EMBL/GenBank/DDBJ databases">
        <authorList>
            <person name="Lavstsen T."/>
            <person name="Jespersen J.S."/>
        </authorList>
    </citation>
    <scope>NUCLEOTIDE SEQUENCE</scope>
    <source>
        <tissue evidence="4">Brain</tissue>
    </source>
</reference>
<dbReference type="InterPro" id="IPR029006">
    <property type="entry name" value="ADF-H/Gelsolin-like_dom_sf"/>
</dbReference>
<reference evidence="4" key="2">
    <citation type="submission" date="2016-06" db="EMBL/GenBank/DDBJ databases">
        <title>The genome of a short-lived fish provides insights into sex chromosome evolution and the genetic control of aging.</title>
        <authorList>
            <person name="Reichwald K."/>
            <person name="Felder M."/>
            <person name="Petzold A."/>
            <person name="Koch P."/>
            <person name="Groth M."/>
            <person name="Platzer M."/>
        </authorList>
    </citation>
    <scope>NUCLEOTIDE SEQUENCE</scope>
    <source>
        <tissue evidence="4">Brain</tissue>
    </source>
</reference>
<dbReference type="CDD" id="cd11286">
    <property type="entry name" value="ADF_cofilin_like"/>
    <property type="match status" value="1"/>
</dbReference>
<dbReference type="EMBL" id="HAEI01012514">
    <property type="protein sequence ID" value="SBS14983.1"/>
    <property type="molecule type" value="Transcribed_RNA"/>
</dbReference>
<dbReference type="GO" id="GO:0015629">
    <property type="term" value="C:actin cytoskeleton"/>
    <property type="evidence" value="ECO:0007669"/>
    <property type="project" value="InterPro"/>
</dbReference>
<name>A0A1A8RUB6_9TELE</name>
<dbReference type="SMART" id="SM00102">
    <property type="entry name" value="ADF"/>
    <property type="match status" value="1"/>
</dbReference>
<dbReference type="Gene3D" id="3.40.20.10">
    <property type="entry name" value="Severin"/>
    <property type="match status" value="1"/>
</dbReference>
<dbReference type="GO" id="GO:0030042">
    <property type="term" value="P:actin filament depolymerization"/>
    <property type="evidence" value="ECO:0007669"/>
    <property type="project" value="InterPro"/>
</dbReference>
<accession>A0A1A8RUB6</accession>
<evidence type="ECO:0000313" key="4">
    <source>
        <dbReference type="EMBL" id="SBS09581.1"/>
    </source>
</evidence>
<organism evidence="4">
    <name type="scientific">Nothobranchius rachovii</name>
    <name type="common">bluefin notho</name>
    <dbReference type="NCBI Taxonomy" id="451742"/>
    <lineage>
        <taxon>Eukaryota</taxon>
        <taxon>Metazoa</taxon>
        <taxon>Chordata</taxon>
        <taxon>Craniata</taxon>
        <taxon>Vertebrata</taxon>
        <taxon>Euteleostomi</taxon>
        <taxon>Actinopterygii</taxon>
        <taxon>Neopterygii</taxon>
        <taxon>Teleostei</taxon>
        <taxon>Neoteleostei</taxon>
        <taxon>Acanthomorphata</taxon>
        <taxon>Ovalentaria</taxon>
        <taxon>Atherinomorphae</taxon>
        <taxon>Cyprinodontiformes</taxon>
        <taxon>Nothobranchiidae</taxon>
        <taxon>Nothobranchius</taxon>
    </lineage>
</organism>
<gene>
    <name evidence="4" type="primary">CFL1L</name>
</gene>
<dbReference type="Pfam" id="PF00241">
    <property type="entry name" value="Cofilin_ADF"/>
    <property type="match status" value="1"/>
</dbReference>
<dbReference type="GO" id="GO:0003779">
    <property type="term" value="F:actin binding"/>
    <property type="evidence" value="ECO:0007669"/>
    <property type="project" value="UniProtKB-KW"/>
</dbReference>
<dbReference type="PANTHER" id="PTHR11913">
    <property type="entry name" value="COFILIN-RELATED"/>
    <property type="match status" value="1"/>
</dbReference>
<keyword evidence="2" id="KW-0009">Actin-binding</keyword>
<dbReference type="PRINTS" id="PR00006">
    <property type="entry name" value="COFILIN"/>
</dbReference>
<dbReference type="PROSITE" id="PS51263">
    <property type="entry name" value="ADF_H"/>
    <property type="match status" value="1"/>
</dbReference>
<feature type="domain" description="ADF-H" evidence="3">
    <location>
        <begin position="4"/>
        <end position="146"/>
    </location>
</feature>